<dbReference type="KEGG" id="tasa:A1Q1_04131"/>
<reference evidence="3 4" key="1">
    <citation type="journal article" date="2012" name="Eukaryot. Cell">
        <title>Draft genome sequence of CBS 2479, the standard type strain of Trichosporon asahii.</title>
        <authorList>
            <person name="Yang R.Y."/>
            <person name="Li H.T."/>
            <person name="Zhu H."/>
            <person name="Zhou G.P."/>
            <person name="Wang M."/>
            <person name="Wang L."/>
        </authorList>
    </citation>
    <scope>NUCLEOTIDE SEQUENCE [LARGE SCALE GENOMIC DNA]</scope>
    <source>
        <strain evidence="4">ATCC 90039 / CBS 2479 / JCM 2466 / KCTC 7840 / NCYC 2677 / UAMH 7654</strain>
    </source>
</reference>
<feature type="region of interest" description="Disordered" evidence="1">
    <location>
        <begin position="720"/>
        <end position="764"/>
    </location>
</feature>
<dbReference type="PANTHER" id="PTHR21248:SF22">
    <property type="entry name" value="PHOSPHOLIPASE D"/>
    <property type="match status" value="1"/>
</dbReference>
<accession>J5QFV3</accession>
<dbReference type="Gene3D" id="3.30.870.10">
    <property type="entry name" value="Endonuclease Chain A"/>
    <property type="match status" value="2"/>
</dbReference>
<proteinExistence type="predicted"/>
<feature type="compositionally biased region" description="Low complexity" evidence="1">
    <location>
        <begin position="727"/>
        <end position="750"/>
    </location>
</feature>
<dbReference type="InterPro" id="IPR025202">
    <property type="entry name" value="PLD-like_dom"/>
</dbReference>
<comment type="caution">
    <text evidence="3">The sequence shown here is derived from an EMBL/GenBank/DDBJ whole genome shotgun (WGS) entry which is preliminary data.</text>
</comment>
<dbReference type="PANTHER" id="PTHR21248">
    <property type="entry name" value="CARDIOLIPIN SYNTHASE"/>
    <property type="match status" value="1"/>
</dbReference>
<name>J5QFV3_TRIAS</name>
<evidence type="ECO:0000313" key="4">
    <source>
        <dbReference type="Proteomes" id="UP000002748"/>
    </source>
</evidence>
<dbReference type="VEuPathDB" id="FungiDB:A1Q1_04131"/>
<dbReference type="GO" id="GO:0030572">
    <property type="term" value="F:phosphatidyltransferase activity"/>
    <property type="evidence" value="ECO:0007669"/>
    <property type="project" value="UniProtKB-ARBA"/>
</dbReference>
<dbReference type="GeneID" id="25987644"/>
<organism evidence="3 4">
    <name type="scientific">Trichosporon asahii var. asahii (strain ATCC 90039 / CBS 2479 / JCM 2466 / KCTC 7840 / NBRC 103889/ NCYC 2677 / UAMH 7654)</name>
    <name type="common">Yeast</name>
    <dbReference type="NCBI Taxonomy" id="1186058"/>
    <lineage>
        <taxon>Eukaryota</taxon>
        <taxon>Fungi</taxon>
        <taxon>Dikarya</taxon>
        <taxon>Basidiomycota</taxon>
        <taxon>Agaricomycotina</taxon>
        <taxon>Tremellomycetes</taxon>
        <taxon>Trichosporonales</taxon>
        <taxon>Trichosporonaceae</taxon>
        <taxon>Trichosporon</taxon>
    </lineage>
</organism>
<dbReference type="CDD" id="cd00138">
    <property type="entry name" value="PLDc_SF"/>
    <property type="match status" value="1"/>
</dbReference>
<feature type="region of interest" description="Disordered" evidence="1">
    <location>
        <begin position="1"/>
        <end position="33"/>
    </location>
</feature>
<dbReference type="SUPFAM" id="SSF56024">
    <property type="entry name" value="Phospholipase D/nuclease"/>
    <property type="match status" value="2"/>
</dbReference>
<feature type="domain" description="PLD phosphodiesterase" evidence="2">
    <location>
        <begin position="367"/>
        <end position="394"/>
    </location>
</feature>
<feature type="region of interest" description="Disordered" evidence="1">
    <location>
        <begin position="473"/>
        <end position="498"/>
    </location>
</feature>
<feature type="region of interest" description="Disordered" evidence="1">
    <location>
        <begin position="152"/>
        <end position="196"/>
    </location>
</feature>
<evidence type="ECO:0000256" key="1">
    <source>
        <dbReference type="SAM" id="MobiDB-lite"/>
    </source>
</evidence>
<dbReference type="PROSITE" id="PS50035">
    <property type="entry name" value="PLD"/>
    <property type="match status" value="1"/>
</dbReference>
<dbReference type="RefSeq" id="XP_014177983.1">
    <property type="nucleotide sequence ID" value="XM_014322508.1"/>
</dbReference>
<dbReference type="InterPro" id="IPR001736">
    <property type="entry name" value="PLipase_D/transphosphatidylase"/>
</dbReference>
<dbReference type="Pfam" id="PF13091">
    <property type="entry name" value="PLDc_2"/>
    <property type="match status" value="1"/>
</dbReference>
<sequence length="764" mass="83147">MAAAVSPLGTSPNNPNRPVSPPPIQPLSPSTPARSPAILAIQRAAPPSLNGTLDSVVSGRDLVAAHERDHKSVFIPEPLYTFLRSPDHTVTACLANSTVDTSVRVIAEHLFGLGNGSFGLWTGESVIRPKPPPTPKGVKRWLERLSLGRKQKNSKLKNRLGAADEGSKGQADSSTAASGCSDESDSDLSTEDHYSRMKLLSPPQLDEVRRCGQWRGSEPSTLFLNIFAQALMSLEKNVLNGMVSPPLMAGCGVVPVTVISHTSDIVQHYADLIVNAQREIIFTTNVWEASESSKTIVEAFRTLSQRVADRNGEKIVVKIMYDRGAAEHSGAHQIVSPREYTSADIGLPAPDEIPNVQLEVQNYHIYPVGTFHQKCVVIDRKIALLSSNNVQNRSDVGFMAQYEGPIVQSFYDTTLLAWWTSFNPRPPLVYERIKYPNKLTAADFQFGAENPAVEPKGDLDVLAERTRQKLAEPTFSDSGSIGSETLGDGVSSTKSREHNCGPPLQPVLLHKPHDPFPFALVNRTPRGRRGHGDAFVPQNQAWLAGFKFATKSVFLQTPTFSAKPVVAAALDAVRRGVLVEIYADLGYDEKGEISPDGKINRQVAVYMYSQLEEEAEKDLLRIYWYTPKGDTTPIGRTTHTCHIKLMIIDGQIGVQGNGNCDSASWYHAQEINVLVDSPQVCAEWRERLDANQSTAAHGRVCNDGVWRDMDGRSIASVLPTPTPTPSVTPSAPAVSIASPVPSSPSKSATSLTLGLKRRISRGGK</sequence>
<evidence type="ECO:0000259" key="2">
    <source>
        <dbReference type="PROSITE" id="PS50035"/>
    </source>
</evidence>
<dbReference type="HOGENOM" id="CLU_365318_0_0_1"/>
<dbReference type="Proteomes" id="UP000002748">
    <property type="component" value="Unassembled WGS sequence"/>
</dbReference>
<dbReference type="AlphaFoldDB" id="J5QFV3"/>
<protein>
    <submittedName>
        <fullName evidence="3">Phospholipase D Active site motif protein</fullName>
    </submittedName>
</protein>
<dbReference type="EMBL" id="ALBS01000262">
    <property type="protein sequence ID" value="EJT47138.1"/>
    <property type="molecule type" value="Genomic_DNA"/>
</dbReference>
<dbReference type="GO" id="GO:0032049">
    <property type="term" value="P:cardiolipin biosynthetic process"/>
    <property type="evidence" value="ECO:0007669"/>
    <property type="project" value="UniProtKB-ARBA"/>
</dbReference>
<evidence type="ECO:0000313" key="3">
    <source>
        <dbReference type="EMBL" id="EJT47138.1"/>
    </source>
</evidence>
<dbReference type="OrthoDB" id="9997422at2759"/>
<gene>
    <name evidence="3" type="ORF">A1Q1_04131</name>
</gene>
<feature type="compositionally biased region" description="Basic residues" evidence="1">
    <location>
        <begin position="755"/>
        <end position="764"/>
    </location>
</feature>